<evidence type="ECO:0000256" key="4">
    <source>
        <dbReference type="ARBA" id="ARBA00024201"/>
    </source>
</evidence>
<dbReference type="Proteomes" id="UP000274346">
    <property type="component" value="Chromosome"/>
</dbReference>
<accession>A0A3P8JY36</accession>
<dbReference type="GO" id="GO:0005506">
    <property type="term" value="F:iron ion binding"/>
    <property type="evidence" value="ECO:0007669"/>
    <property type="project" value="InterPro"/>
</dbReference>
<gene>
    <name evidence="6" type="primary">fes_1</name>
    <name evidence="6" type="ORF">NCTC13098_04508</name>
</gene>
<comment type="similarity">
    <text evidence="4">Belongs to the Fes family.</text>
</comment>
<dbReference type="GO" id="GO:0006826">
    <property type="term" value="P:iron ion transport"/>
    <property type="evidence" value="ECO:0007669"/>
    <property type="project" value="InterPro"/>
</dbReference>
<evidence type="ECO:0000313" key="7">
    <source>
        <dbReference type="Proteomes" id="UP000274346"/>
    </source>
</evidence>
<comment type="subcellular location">
    <subcellularLocation>
        <location evidence="1">Cytoplasm</location>
    </subcellularLocation>
</comment>
<evidence type="ECO:0000256" key="3">
    <source>
        <dbReference type="ARBA" id="ARBA00022801"/>
    </source>
</evidence>
<sequence>MRHTPPEAPTDIRTATTLLRQLAEGSLPDVSLFWREVAAMDIPLVTRAADDRDEREVTFLWRAEKPLQGVYVRLNRVTDKTNVDKGLMRRLPSSDIWTLTLRLPATYCGSYAIVEIPQETPDEVLSQLGGRFSTLSGQADPLNKTPGINVRGSAEESVLALDMAPTQDEWAGEPHIFSGSLSVSQRLIAGKQRRVRFYLPDVPVSQPLGLLVLPDAETWFDHVGVAPAIDAAIRNGRIPPVAILGVDNIDERDRTAILGGRRELVLDIAGRLLPEILAEQAHRRWAGRSQTVLAGQSLGGVTALIAARDAPETFGLVLCHSPSMWWTPDGNGRPFLFSASDTSWVSEHMLSMPPQTVRVRLCVGSLEGSTVPHVQQLHQRLLAAGVDSRCAIYTGGHDYAWWRGALIDGLALL</sequence>
<proteinExistence type="inferred from homology"/>
<dbReference type="InterPro" id="IPR013783">
    <property type="entry name" value="Ig-like_fold"/>
</dbReference>
<feature type="domain" description="Enterochelin esterase N-terminal" evidence="5">
    <location>
        <begin position="56"/>
        <end position="170"/>
    </location>
</feature>
<protein>
    <submittedName>
        <fullName evidence="6">Ferric enterobactin esterase</fullName>
    </submittedName>
</protein>
<evidence type="ECO:0000256" key="1">
    <source>
        <dbReference type="ARBA" id="ARBA00004496"/>
    </source>
</evidence>
<dbReference type="InterPro" id="IPR014756">
    <property type="entry name" value="Ig_E-set"/>
</dbReference>
<dbReference type="Pfam" id="PF00756">
    <property type="entry name" value="Esterase"/>
    <property type="match status" value="1"/>
</dbReference>
<dbReference type="Gene3D" id="3.40.50.1820">
    <property type="entry name" value="alpha/beta hydrolase"/>
    <property type="match status" value="1"/>
</dbReference>
<dbReference type="SUPFAM" id="SSF53474">
    <property type="entry name" value="alpha/beta-Hydrolases"/>
    <property type="match status" value="1"/>
</dbReference>
<dbReference type="GO" id="GO:0005737">
    <property type="term" value="C:cytoplasm"/>
    <property type="evidence" value="ECO:0007669"/>
    <property type="project" value="UniProtKB-SubCell"/>
</dbReference>
<dbReference type="InterPro" id="IPR050583">
    <property type="entry name" value="Mycobacterial_A85_antigen"/>
</dbReference>
<dbReference type="InterPro" id="IPR029058">
    <property type="entry name" value="AB_hydrolase_fold"/>
</dbReference>
<dbReference type="KEGG" id="rtg:NCTC13098_04508"/>
<dbReference type="InterPro" id="IPR000801">
    <property type="entry name" value="Esterase-like"/>
</dbReference>
<dbReference type="PANTHER" id="PTHR48098">
    <property type="entry name" value="ENTEROCHELIN ESTERASE-RELATED"/>
    <property type="match status" value="1"/>
</dbReference>
<dbReference type="GO" id="GO:0008849">
    <property type="term" value="F:enterochelin esterase activity"/>
    <property type="evidence" value="ECO:0007669"/>
    <property type="project" value="InterPro"/>
</dbReference>
<keyword evidence="2" id="KW-0963">Cytoplasm</keyword>
<dbReference type="SUPFAM" id="SSF81296">
    <property type="entry name" value="E set domains"/>
    <property type="match status" value="1"/>
</dbReference>
<dbReference type="AlphaFoldDB" id="A0A3P8JY36"/>
<keyword evidence="3" id="KW-0378">Hydrolase</keyword>
<name>A0A3P8JY36_RAOTE</name>
<dbReference type="Pfam" id="PF11806">
    <property type="entry name" value="Enterochelin_N"/>
    <property type="match status" value="1"/>
</dbReference>
<evidence type="ECO:0000313" key="6">
    <source>
        <dbReference type="EMBL" id="VDR28127.1"/>
    </source>
</evidence>
<dbReference type="Gene3D" id="2.60.40.10">
    <property type="entry name" value="Immunoglobulins"/>
    <property type="match status" value="1"/>
</dbReference>
<dbReference type="InterPro" id="IPR021764">
    <property type="entry name" value="Enterochelin_esterase_N"/>
</dbReference>
<reference evidence="6 7" key="1">
    <citation type="submission" date="2018-12" db="EMBL/GenBank/DDBJ databases">
        <authorList>
            <consortium name="Pathogen Informatics"/>
        </authorList>
    </citation>
    <scope>NUCLEOTIDE SEQUENCE [LARGE SCALE GENOMIC DNA]</scope>
    <source>
        <strain evidence="6 7">NCTC13098</strain>
    </source>
</reference>
<organism evidence="6 7">
    <name type="scientific">Raoultella terrigena</name>
    <name type="common">Klebsiella terrigena</name>
    <dbReference type="NCBI Taxonomy" id="577"/>
    <lineage>
        <taxon>Bacteria</taxon>
        <taxon>Pseudomonadati</taxon>
        <taxon>Pseudomonadota</taxon>
        <taxon>Gammaproteobacteria</taxon>
        <taxon>Enterobacterales</taxon>
        <taxon>Enterobacteriaceae</taxon>
        <taxon>Klebsiella/Raoultella group</taxon>
        <taxon>Raoultella</taxon>
    </lineage>
</organism>
<dbReference type="EMBL" id="LR131271">
    <property type="protein sequence ID" value="VDR28127.1"/>
    <property type="molecule type" value="Genomic_DNA"/>
</dbReference>
<evidence type="ECO:0000256" key="2">
    <source>
        <dbReference type="ARBA" id="ARBA00022490"/>
    </source>
</evidence>
<evidence type="ECO:0000259" key="5">
    <source>
        <dbReference type="Pfam" id="PF11806"/>
    </source>
</evidence>
<dbReference type="PANTHER" id="PTHR48098:SF3">
    <property type="entry name" value="IRON(III) ENTEROBACTIN ESTERASE"/>
    <property type="match status" value="1"/>
</dbReference>